<dbReference type="EMBL" id="SNWN01000014">
    <property type="protein sequence ID" value="TDO19414.1"/>
    <property type="molecule type" value="Genomic_DNA"/>
</dbReference>
<dbReference type="CDD" id="cd02020">
    <property type="entry name" value="CMPK"/>
    <property type="match status" value="1"/>
</dbReference>
<evidence type="ECO:0000313" key="10">
    <source>
        <dbReference type="EMBL" id="TDO19414.1"/>
    </source>
</evidence>
<dbReference type="RefSeq" id="WP_094254838.1">
    <property type="nucleotide sequence ID" value="NZ_NNCE01000006.1"/>
</dbReference>
<proteinExistence type="inferred from homology"/>
<sequence length="218" mass="24795">MKKVNIAIDGPSGAGKSSLAKALAKKLNYTFINTGSFYRALAYVMNKKAITVEELIKDIEEIKFDYLSDDEFFVNGELISGILQSDSISQLASNISQYPEIRKYINKYIINLVKTKKGFILEGRDTTYRLAPNAEIRIYLDAPIKDRAMRRHLQYLEAGIESDLAQVLEDVEKRDFRDINRKTDPLQIVEGVTVFRNSGVNFDESVNQIIEMVKNVKS</sequence>
<comment type="caution">
    <text evidence="10">The sequence shown here is derived from an EMBL/GenBank/DDBJ whole genome shotgun (WGS) entry which is preliminary data.</text>
</comment>
<dbReference type="GO" id="GO:0005737">
    <property type="term" value="C:cytoplasm"/>
    <property type="evidence" value="ECO:0007669"/>
    <property type="project" value="UniProtKB-SubCell"/>
</dbReference>
<evidence type="ECO:0000256" key="2">
    <source>
        <dbReference type="ARBA" id="ARBA00022679"/>
    </source>
</evidence>
<keyword evidence="4 8" id="KW-0418">Kinase</keyword>
<name>A0A4R6IC55_9MOLU</name>
<dbReference type="Pfam" id="PF02224">
    <property type="entry name" value="Cytidylate_kin"/>
    <property type="match status" value="1"/>
</dbReference>
<gene>
    <name evidence="8" type="primary">cmk</name>
    <name evidence="10" type="ORF">EI74_0683</name>
</gene>
<dbReference type="GO" id="GO:0036430">
    <property type="term" value="F:CMP kinase activity"/>
    <property type="evidence" value="ECO:0007669"/>
    <property type="project" value="RHEA"/>
</dbReference>
<reference evidence="10 11" key="1">
    <citation type="submission" date="2019-03" db="EMBL/GenBank/DDBJ databases">
        <title>Genomic Encyclopedia of Archaeal and Bacterial Type Strains, Phase II (KMG-II): from individual species to whole genera.</title>
        <authorList>
            <person name="Goeker M."/>
        </authorList>
    </citation>
    <scope>NUCLEOTIDE SEQUENCE [LARGE SCALE GENOMIC DNA]</scope>
    <source>
        <strain evidence="10 11">ATCC 700618</strain>
    </source>
</reference>
<dbReference type="InterPro" id="IPR027417">
    <property type="entry name" value="P-loop_NTPase"/>
</dbReference>
<organism evidence="10 11">
    <name type="scientific">Mycoplasma testudineum</name>
    <dbReference type="NCBI Taxonomy" id="244584"/>
    <lineage>
        <taxon>Bacteria</taxon>
        <taxon>Bacillati</taxon>
        <taxon>Mycoplasmatota</taxon>
        <taxon>Mollicutes</taxon>
        <taxon>Mycoplasmataceae</taxon>
        <taxon>Mycoplasma</taxon>
    </lineage>
</organism>
<evidence type="ECO:0000259" key="9">
    <source>
        <dbReference type="Pfam" id="PF02224"/>
    </source>
</evidence>
<comment type="catalytic activity">
    <reaction evidence="6 8">
        <text>dCMP + ATP = dCDP + ADP</text>
        <dbReference type="Rhea" id="RHEA:25094"/>
        <dbReference type="ChEBI" id="CHEBI:30616"/>
        <dbReference type="ChEBI" id="CHEBI:57566"/>
        <dbReference type="ChEBI" id="CHEBI:58593"/>
        <dbReference type="ChEBI" id="CHEBI:456216"/>
        <dbReference type="EC" id="2.7.4.25"/>
    </reaction>
</comment>
<evidence type="ECO:0000256" key="6">
    <source>
        <dbReference type="ARBA" id="ARBA00047615"/>
    </source>
</evidence>
<dbReference type="NCBIfam" id="TIGR00017">
    <property type="entry name" value="cmk"/>
    <property type="match status" value="1"/>
</dbReference>
<protein>
    <recommendedName>
        <fullName evidence="8">Cytidylate kinase</fullName>
        <shortName evidence="8">CK</shortName>
        <ecNumber evidence="8">2.7.4.25</ecNumber>
    </recommendedName>
    <alternativeName>
        <fullName evidence="8">Cytidine monophosphate kinase</fullName>
        <shortName evidence="8">CMP kinase</shortName>
    </alternativeName>
</protein>
<feature type="domain" description="Cytidylate kinase" evidence="9">
    <location>
        <begin position="6"/>
        <end position="214"/>
    </location>
</feature>
<feature type="binding site" evidence="8">
    <location>
        <begin position="10"/>
        <end position="18"/>
    </location>
    <ligand>
        <name>ATP</name>
        <dbReference type="ChEBI" id="CHEBI:30616"/>
    </ligand>
</feature>
<dbReference type="GO" id="GO:0036431">
    <property type="term" value="F:dCMP kinase activity"/>
    <property type="evidence" value="ECO:0007669"/>
    <property type="project" value="InterPro"/>
</dbReference>
<evidence type="ECO:0000313" key="11">
    <source>
        <dbReference type="Proteomes" id="UP000295518"/>
    </source>
</evidence>
<keyword evidence="5 8" id="KW-0067">ATP-binding</keyword>
<dbReference type="InterPro" id="IPR011994">
    <property type="entry name" value="Cytidylate_kinase_dom"/>
</dbReference>
<evidence type="ECO:0000256" key="5">
    <source>
        <dbReference type="ARBA" id="ARBA00022840"/>
    </source>
</evidence>
<evidence type="ECO:0000256" key="7">
    <source>
        <dbReference type="ARBA" id="ARBA00048478"/>
    </source>
</evidence>
<keyword evidence="8" id="KW-0963">Cytoplasm</keyword>
<evidence type="ECO:0000256" key="8">
    <source>
        <dbReference type="HAMAP-Rule" id="MF_00238"/>
    </source>
</evidence>
<comment type="similarity">
    <text evidence="1 8">Belongs to the cytidylate kinase family. Type 1 subfamily.</text>
</comment>
<dbReference type="AlphaFoldDB" id="A0A4R6IC55"/>
<dbReference type="InterPro" id="IPR003136">
    <property type="entry name" value="Cytidylate_kin"/>
</dbReference>
<dbReference type="Proteomes" id="UP000295518">
    <property type="component" value="Unassembled WGS sequence"/>
</dbReference>
<dbReference type="GO" id="GO:0006220">
    <property type="term" value="P:pyrimidine nucleotide metabolic process"/>
    <property type="evidence" value="ECO:0007669"/>
    <property type="project" value="UniProtKB-UniRule"/>
</dbReference>
<dbReference type="HAMAP" id="MF_00238">
    <property type="entry name" value="Cytidyl_kinase_type1"/>
    <property type="match status" value="1"/>
</dbReference>
<dbReference type="OrthoDB" id="9807434at2"/>
<dbReference type="GO" id="GO:0005524">
    <property type="term" value="F:ATP binding"/>
    <property type="evidence" value="ECO:0007669"/>
    <property type="project" value="UniProtKB-UniRule"/>
</dbReference>
<dbReference type="Gene3D" id="3.40.50.300">
    <property type="entry name" value="P-loop containing nucleotide triphosphate hydrolases"/>
    <property type="match status" value="1"/>
</dbReference>
<comment type="subcellular location">
    <subcellularLocation>
        <location evidence="8">Cytoplasm</location>
    </subcellularLocation>
</comment>
<evidence type="ECO:0000256" key="3">
    <source>
        <dbReference type="ARBA" id="ARBA00022741"/>
    </source>
</evidence>
<dbReference type="SUPFAM" id="SSF52540">
    <property type="entry name" value="P-loop containing nucleoside triphosphate hydrolases"/>
    <property type="match status" value="1"/>
</dbReference>
<evidence type="ECO:0000256" key="4">
    <source>
        <dbReference type="ARBA" id="ARBA00022777"/>
    </source>
</evidence>
<comment type="catalytic activity">
    <reaction evidence="7 8">
        <text>CMP + ATP = CDP + ADP</text>
        <dbReference type="Rhea" id="RHEA:11600"/>
        <dbReference type="ChEBI" id="CHEBI:30616"/>
        <dbReference type="ChEBI" id="CHEBI:58069"/>
        <dbReference type="ChEBI" id="CHEBI:60377"/>
        <dbReference type="ChEBI" id="CHEBI:456216"/>
        <dbReference type="EC" id="2.7.4.25"/>
    </reaction>
</comment>
<keyword evidence="11" id="KW-1185">Reference proteome</keyword>
<keyword evidence="3 8" id="KW-0547">Nucleotide-binding</keyword>
<dbReference type="EC" id="2.7.4.25" evidence="8"/>
<keyword evidence="2 8" id="KW-0808">Transferase</keyword>
<evidence type="ECO:0000256" key="1">
    <source>
        <dbReference type="ARBA" id="ARBA00009427"/>
    </source>
</evidence>
<accession>A0A4R6IC55</accession>